<feature type="signal peptide" evidence="1">
    <location>
        <begin position="1"/>
        <end position="26"/>
    </location>
</feature>
<sequence length="276" mass="28696">MAPLRVQVAAFAAMVAVQLNISGSFASNEATNRTAADNDKPLSTSPFPSLFGGSALGDLDKMLQSSFSSFFGGFGALEGMFRSESSPLSLSLVEGDNDSCQIRIRGGSEGGLAKGVKVGIDTARHVLQASFHHEERQRSEDGEQRRSFLSQAVHVSTSLALPERCIGSAGALMLGYGGYMVSSDGSNGLVILPSSVSLEQAAERGEMPKGVAEAIARGDQQAVGELSDMQQCLAAGFTTEQCVKLGGKKPGVALVDSAEGGQIPVPRLDVSLDVLN</sequence>
<gene>
    <name evidence="2" type="ORF">EPH_0007840</name>
</gene>
<dbReference type="VEuPathDB" id="ToxoDB:EPH_0007840"/>
<reference evidence="2" key="1">
    <citation type="submission" date="2013-10" db="EMBL/GenBank/DDBJ databases">
        <title>Genomic analysis of the causative agents of coccidiosis in chickens.</title>
        <authorList>
            <person name="Reid A.J."/>
            <person name="Blake D."/>
            <person name="Billington K."/>
            <person name="Browne H."/>
            <person name="Dunn M."/>
            <person name="Hung S."/>
            <person name="Kawahara F."/>
            <person name="Miranda-Saavedra D."/>
            <person name="Mourier T."/>
            <person name="Nagra H."/>
            <person name="Otto T.D."/>
            <person name="Rawlings N."/>
            <person name="Sanchez A."/>
            <person name="Sanders M."/>
            <person name="Subramaniam C."/>
            <person name="Tay Y."/>
            <person name="Dear P."/>
            <person name="Doerig C."/>
            <person name="Gruber A."/>
            <person name="Parkinson J."/>
            <person name="Shirley M."/>
            <person name="Wan K.L."/>
            <person name="Berriman M."/>
            <person name="Tomley F."/>
            <person name="Pain A."/>
        </authorList>
    </citation>
    <scope>NUCLEOTIDE SEQUENCE [LARGE SCALE GENOMIC DNA]</scope>
    <source>
        <strain evidence="2">Houghton</strain>
    </source>
</reference>
<feature type="chain" id="PRO_5004670773" evidence="1">
    <location>
        <begin position="27"/>
        <end position="276"/>
    </location>
</feature>
<organism evidence="2 3">
    <name type="scientific">Eimeria praecox</name>
    <dbReference type="NCBI Taxonomy" id="51316"/>
    <lineage>
        <taxon>Eukaryota</taxon>
        <taxon>Sar</taxon>
        <taxon>Alveolata</taxon>
        <taxon>Apicomplexa</taxon>
        <taxon>Conoidasida</taxon>
        <taxon>Coccidia</taxon>
        <taxon>Eucoccidiorida</taxon>
        <taxon>Eimeriorina</taxon>
        <taxon>Eimeriidae</taxon>
        <taxon>Eimeria</taxon>
    </lineage>
</organism>
<keyword evidence="1" id="KW-0732">Signal</keyword>
<evidence type="ECO:0000313" key="3">
    <source>
        <dbReference type="Proteomes" id="UP000018201"/>
    </source>
</evidence>
<dbReference type="OrthoDB" id="345717at2759"/>
<dbReference type="AlphaFoldDB" id="U6GDY7"/>
<dbReference type="Proteomes" id="UP000018201">
    <property type="component" value="Unassembled WGS sequence"/>
</dbReference>
<reference evidence="2" key="2">
    <citation type="submission" date="2013-10" db="EMBL/GenBank/DDBJ databases">
        <authorList>
            <person name="Aslett M."/>
        </authorList>
    </citation>
    <scope>NUCLEOTIDE SEQUENCE [LARGE SCALE GENOMIC DNA]</scope>
    <source>
        <strain evidence="2">Houghton</strain>
    </source>
</reference>
<keyword evidence="3" id="KW-1185">Reference proteome</keyword>
<evidence type="ECO:0000256" key="1">
    <source>
        <dbReference type="SAM" id="SignalP"/>
    </source>
</evidence>
<dbReference type="EMBL" id="HG691530">
    <property type="protein sequence ID" value="CDI77752.1"/>
    <property type="molecule type" value="Genomic_DNA"/>
</dbReference>
<protein>
    <submittedName>
        <fullName evidence="2">GRA9 protein, putative</fullName>
    </submittedName>
</protein>
<accession>U6GDY7</accession>
<name>U6GDY7_9EIME</name>
<evidence type="ECO:0000313" key="2">
    <source>
        <dbReference type="EMBL" id="CDI77752.1"/>
    </source>
</evidence>
<proteinExistence type="predicted"/>